<dbReference type="CDD" id="cd01433">
    <property type="entry name" value="Ribosomal_L16_L10e"/>
    <property type="match status" value="1"/>
</dbReference>
<feature type="repeat" description="PPR" evidence="7">
    <location>
        <begin position="224"/>
        <end position="258"/>
    </location>
</feature>
<dbReference type="Pfam" id="PF12854">
    <property type="entry name" value="PPR_1"/>
    <property type="match status" value="1"/>
</dbReference>
<gene>
    <name evidence="9" type="ORF">CXB51_004670</name>
</gene>
<keyword evidence="10" id="KW-1185">Reference proteome</keyword>
<dbReference type="Pfam" id="PF13041">
    <property type="entry name" value="PPR_2"/>
    <property type="match status" value="3"/>
</dbReference>
<dbReference type="Pfam" id="PF01535">
    <property type="entry name" value="PPR"/>
    <property type="match status" value="1"/>
</dbReference>
<feature type="repeat" description="PPR" evidence="7">
    <location>
        <begin position="464"/>
        <end position="498"/>
    </location>
</feature>
<evidence type="ECO:0000313" key="10">
    <source>
        <dbReference type="Proteomes" id="UP000701853"/>
    </source>
</evidence>
<name>A0A8J6DC40_9ROSI</name>
<accession>A0A8J6DC40</accession>
<dbReference type="InterPro" id="IPR047873">
    <property type="entry name" value="Ribosomal_uL16"/>
</dbReference>
<dbReference type="SUPFAM" id="SSF54686">
    <property type="entry name" value="Ribosomal protein L16p/L10e"/>
    <property type="match status" value="1"/>
</dbReference>
<dbReference type="Gene3D" id="1.25.40.10">
    <property type="entry name" value="Tetratricopeptide repeat domain"/>
    <property type="match status" value="4"/>
</dbReference>
<dbReference type="GO" id="GO:1990904">
    <property type="term" value="C:ribonucleoprotein complex"/>
    <property type="evidence" value="ECO:0007669"/>
    <property type="project" value="UniProtKB-KW"/>
</dbReference>
<dbReference type="InterPro" id="IPR016180">
    <property type="entry name" value="Ribosomal_uL16_dom"/>
</dbReference>
<evidence type="ECO:0000256" key="2">
    <source>
        <dbReference type="ARBA" id="ARBA00008931"/>
    </source>
</evidence>
<dbReference type="AlphaFoldDB" id="A0A8J6DC40"/>
<feature type="repeat" description="PPR" evidence="7">
    <location>
        <begin position="499"/>
        <end position="533"/>
    </location>
</feature>
<dbReference type="EMBL" id="JAHUZN010000002">
    <property type="protein sequence ID" value="KAG8501875.1"/>
    <property type="molecule type" value="Genomic_DNA"/>
</dbReference>
<evidence type="ECO:0000256" key="7">
    <source>
        <dbReference type="PROSITE-ProRule" id="PRU00708"/>
    </source>
</evidence>
<dbReference type="InterPro" id="IPR050667">
    <property type="entry name" value="PPR-containing_protein"/>
</dbReference>
<dbReference type="PROSITE" id="PS51375">
    <property type="entry name" value="PPR"/>
    <property type="match status" value="6"/>
</dbReference>
<dbReference type="GO" id="GO:0005840">
    <property type="term" value="C:ribosome"/>
    <property type="evidence" value="ECO:0007669"/>
    <property type="project" value="UniProtKB-KW"/>
</dbReference>
<organism evidence="9 10">
    <name type="scientific">Gossypium anomalum</name>
    <dbReference type="NCBI Taxonomy" id="47600"/>
    <lineage>
        <taxon>Eukaryota</taxon>
        <taxon>Viridiplantae</taxon>
        <taxon>Streptophyta</taxon>
        <taxon>Embryophyta</taxon>
        <taxon>Tracheophyta</taxon>
        <taxon>Spermatophyta</taxon>
        <taxon>Magnoliopsida</taxon>
        <taxon>eudicotyledons</taxon>
        <taxon>Gunneridae</taxon>
        <taxon>Pentapetalae</taxon>
        <taxon>rosids</taxon>
        <taxon>malvids</taxon>
        <taxon>Malvales</taxon>
        <taxon>Malvaceae</taxon>
        <taxon>Malvoideae</taxon>
        <taxon>Gossypium</taxon>
    </lineage>
</organism>
<dbReference type="Gene3D" id="3.90.1170.10">
    <property type="entry name" value="Ribosomal protein L10e/L16"/>
    <property type="match status" value="2"/>
</dbReference>
<dbReference type="FunFam" id="3.30.60.300:FF:000003">
    <property type="entry name" value="60S ribosomal protein L10, putative"/>
    <property type="match status" value="1"/>
</dbReference>
<proteinExistence type="inferred from homology"/>
<evidence type="ECO:0000256" key="4">
    <source>
        <dbReference type="ARBA" id="ARBA00022980"/>
    </source>
</evidence>
<dbReference type="InterPro" id="IPR011990">
    <property type="entry name" value="TPR-like_helical_dom_sf"/>
</dbReference>
<sequence length="915" mass="103161">MIWRCRWGFLPSTPATAIFTSFRLISVRLFSAPEVSSTDKGKAFSGEKKTLIINPQIVHSTLLKCPSNLIALSFFLWCAKQPNYFHDAQAFDCMVNVVSQLTKKYLTVRRIVGELENIGCVIKPQTFLLLLRIYWRSALYGMVFETFHEMAAFGFTPNTFARNVVMDVLYRIGHVDKAIKVLNDTHFPNFLTFNIALCNLCKLSDLSNISYVSRRMIQLGYYPNVKTFEMILNCFCKMGRLAEAYQVLGLMITLGASVSMNVWSILIDGFCRLHQPGLAYALLKKMLRTGCSPNLVIYTSLIKGFLDSRMVNSASSILNRMECDGYVPDLVLCNVLIDCLSKVGRYDDAFASGLAIEGDLMVCNSLLNYFCKAGYPLHAVQLYDYMLARGLTPDKYSFVGLLSGLCGAGRFDEAVNVYQALIRYCTGLDAHVHTVVVDRLIRVGKYHRAFRLFRRALEEKYPLDVVSYNFAIYGLFKSGRIYEAYTLYSQMKEVGVFPNAHTYNLVISGFCKGRDLKMVKQLMQEISKTEVELDHHTINSVIKLFFRSYPYPSALNQLIEMCKSGLIPDEAMYAQFSKGLASGINIGHAQHSLMRDKLLVDPSSSDDIPDVAASGILLNHCVELLFEMLRDRVSRKQLICGWLVIVKIVCFDVYSSILICYVIPAILKSQLLFESLPTPKLLNSSSSLAADASKMVSEVAAAACRLWTCKCYRQIKNKPYPKSRYCRGVPDPKIRIYDVGMKKKGVDEFPFCVHLVSWEKENVSSEALEAARIACNKYMAKYAGKDAFHLRASDWNEGCFGKPQGTCARVDIGQVLLSVRCKDSNSHHAQEALRRAKFKFPGRQRLLLAGSGMHFLFLGHQIEMLEGFTKYNRADYLKWKSENRIMPDGVNAKLLGCHGPLANRQPGRAFLKASS</sequence>
<evidence type="ECO:0000256" key="6">
    <source>
        <dbReference type="ARBA" id="ARBA00026019"/>
    </source>
</evidence>
<comment type="caution">
    <text evidence="9">The sequence shown here is derived from an EMBL/GenBank/DDBJ whole genome shotgun (WGS) entry which is preliminary data.</text>
</comment>
<dbReference type="PANTHER" id="PTHR47939">
    <property type="entry name" value="MEMBRANE-ASSOCIATED SALT-INDUCIBLE PROTEIN-LIKE"/>
    <property type="match status" value="1"/>
</dbReference>
<dbReference type="InterPro" id="IPR002885">
    <property type="entry name" value="PPR_rpt"/>
</dbReference>
<keyword evidence="8" id="KW-0732">Signal</keyword>
<dbReference type="GO" id="GO:0003735">
    <property type="term" value="F:structural constituent of ribosome"/>
    <property type="evidence" value="ECO:0007669"/>
    <property type="project" value="InterPro"/>
</dbReference>
<evidence type="ECO:0008006" key="11">
    <source>
        <dbReference type="Google" id="ProtNLM"/>
    </source>
</evidence>
<dbReference type="PANTHER" id="PTHR47939:SF5">
    <property type="entry name" value="PENTACOTRIPEPTIDE-REPEAT REGION OF PRORP DOMAIN-CONTAINING PROTEIN"/>
    <property type="match status" value="1"/>
</dbReference>
<keyword evidence="5" id="KW-0687">Ribonucleoprotein</keyword>
<keyword evidence="4" id="KW-0689">Ribosomal protein</keyword>
<comment type="subunit">
    <text evidence="6">Component of the small ribosomal subunit. Mature ribosomes consist of a small (40S) and a large (60S) subunit. The 40S subunit contains about 33 different proteins and 1 molecule of RNA (18S). The 60S subunit contains about 49 different proteins and 3 molecules of RNA (25S, 5.8S and 5S).</text>
</comment>
<dbReference type="GO" id="GO:0006412">
    <property type="term" value="P:translation"/>
    <property type="evidence" value="ECO:0007669"/>
    <property type="project" value="InterPro"/>
</dbReference>
<dbReference type="OrthoDB" id="185373at2759"/>
<reference evidence="9 10" key="1">
    <citation type="journal article" date="2021" name="bioRxiv">
        <title>The Gossypium anomalum genome as a resource for cotton improvement and evolutionary analysis of hybrid incompatibility.</title>
        <authorList>
            <person name="Grover C.E."/>
            <person name="Yuan D."/>
            <person name="Arick M.A."/>
            <person name="Miller E.R."/>
            <person name="Hu G."/>
            <person name="Peterson D.G."/>
            <person name="Wendel J.F."/>
            <person name="Udall J.A."/>
        </authorList>
    </citation>
    <scope>NUCLEOTIDE SEQUENCE [LARGE SCALE GENOMIC DNA]</scope>
    <source>
        <strain evidence="9">JFW-Udall</strain>
        <tissue evidence="9">Leaf</tissue>
    </source>
</reference>
<dbReference type="Gene3D" id="3.30.60.300">
    <property type="match status" value="1"/>
</dbReference>
<feature type="repeat" description="PPR" evidence="7">
    <location>
        <begin position="294"/>
        <end position="328"/>
    </location>
</feature>
<evidence type="ECO:0000256" key="8">
    <source>
        <dbReference type="SAM" id="SignalP"/>
    </source>
</evidence>
<feature type="signal peptide" evidence="8">
    <location>
        <begin position="1"/>
        <end position="17"/>
    </location>
</feature>
<feature type="chain" id="PRO_5035322482" description="Pentatricopeptide repeat-containing protein" evidence="8">
    <location>
        <begin position="18"/>
        <end position="915"/>
    </location>
</feature>
<evidence type="ECO:0000313" key="9">
    <source>
        <dbReference type="EMBL" id="KAG8501875.1"/>
    </source>
</evidence>
<keyword evidence="3" id="KW-0677">Repeat</keyword>
<dbReference type="NCBIfam" id="TIGR00756">
    <property type="entry name" value="PPR"/>
    <property type="match status" value="6"/>
</dbReference>
<dbReference type="InterPro" id="IPR036920">
    <property type="entry name" value="Ribosomal_uL16_sf"/>
</dbReference>
<comment type="similarity">
    <text evidence="1">Belongs to the PPR family. P subfamily.</text>
</comment>
<dbReference type="Proteomes" id="UP000701853">
    <property type="component" value="Chromosome 2"/>
</dbReference>
<evidence type="ECO:0000256" key="3">
    <source>
        <dbReference type="ARBA" id="ARBA00022737"/>
    </source>
</evidence>
<feature type="repeat" description="PPR" evidence="7">
    <location>
        <begin position="259"/>
        <end position="293"/>
    </location>
</feature>
<protein>
    <recommendedName>
        <fullName evidence="11">Pentatricopeptide repeat-containing protein</fullName>
    </recommendedName>
</protein>
<evidence type="ECO:0000256" key="5">
    <source>
        <dbReference type="ARBA" id="ARBA00023274"/>
    </source>
</evidence>
<comment type="similarity">
    <text evidence="2">Belongs to the universal ribosomal protein uL16 family.</text>
</comment>
<dbReference type="Pfam" id="PF00252">
    <property type="entry name" value="Ribosomal_L16"/>
    <property type="match status" value="1"/>
</dbReference>
<feature type="repeat" description="PPR" evidence="7">
    <location>
        <begin position="359"/>
        <end position="393"/>
    </location>
</feature>
<dbReference type="SUPFAM" id="SSF48452">
    <property type="entry name" value="TPR-like"/>
    <property type="match status" value="1"/>
</dbReference>
<evidence type="ECO:0000256" key="1">
    <source>
        <dbReference type="ARBA" id="ARBA00007626"/>
    </source>
</evidence>